<dbReference type="PROSITE" id="PS51034">
    <property type="entry name" value="ZP_2"/>
    <property type="match status" value="1"/>
</dbReference>
<evidence type="ECO:0000313" key="5">
    <source>
        <dbReference type="EMBL" id="CAJ0942585.1"/>
    </source>
</evidence>
<keyword evidence="3" id="KW-0812">Transmembrane</keyword>
<dbReference type="InterPro" id="IPR048290">
    <property type="entry name" value="ZP_chr"/>
</dbReference>
<dbReference type="PANTHER" id="PTHR11576">
    <property type="entry name" value="ZONA PELLUCIDA SPERM-BINDING PROTEIN 3"/>
    <property type="match status" value="1"/>
</dbReference>
<comment type="PTM">
    <text evidence="3">Proteolytically cleaved before the transmembrane segment to yield the secreted ectodomain incorporated in the zona pellucida.</text>
</comment>
<dbReference type="Pfam" id="PF23344">
    <property type="entry name" value="ZP-N"/>
    <property type="match status" value="1"/>
</dbReference>
<keyword evidence="3" id="KW-0964">Secreted</keyword>
<feature type="domain" description="ZP" evidence="4">
    <location>
        <begin position="1"/>
        <end position="255"/>
    </location>
</feature>
<evidence type="ECO:0000256" key="2">
    <source>
        <dbReference type="ARBA" id="ARBA00023180"/>
    </source>
</evidence>
<dbReference type="PANTHER" id="PTHR11576:SF2">
    <property type="entry name" value="ZONA PELLUCIDA SPERM-BINDING PROTEIN 3"/>
    <property type="match status" value="1"/>
</dbReference>
<evidence type="ECO:0000256" key="1">
    <source>
        <dbReference type="ARBA" id="ARBA00023157"/>
    </source>
</evidence>
<dbReference type="Proteomes" id="UP001176940">
    <property type="component" value="Unassembled WGS sequence"/>
</dbReference>
<dbReference type="Gene3D" id="2.60.40.3210">
    <property type="entry name" value="Zona pellucida, ZP-N domain"/>
    <property type="match status" value="1"/>
</dbReference>
<dbReference type="InterPro" id="IPR055356">
    <property type="entry name" value="ZP-N"/>
</dbReference>
<keyword evidence="3" id="KW-1133">Transmembrane helix</keyword>
<dbReference type="SMART" id="SM00241">
    <property type="entry name" value="ZP"/>
    <property type="match status" value="1"/>
</dbReference>
<keyword evidence="3" id="KW-0732">Signal</keyword>
<keyword evidence="3" id="KW-0472">Membrane</keyword>
<keyword evidence="2" id="KW-0325">Glycoprotein</keyword>
<feature type="transmembrane region" description="Helical" evidence="3">
    <location>
        <begin position="345"/>
        <end position="371"/>
    </location>
</feature>
<dbReference type="Pfam" id="PF00100">
    <property type="entry name" value="Zona_pellucida"/>
    <property type="match status" value="1"/>
</dbReference>
<dbReference type="PRINTS" id="PR00023">
    <property type="entry name" value="ZPELLUCIDA"/>
</dbReference>
<proteinExistence type="inferred from homology"/>
<dbReference type="Gene3D" id="2.60.40.4100">
    <property type="entry name" value="Zona pellucida, ZP-C domain"/>
    <property type="match status" value="1"/>
</dbReference>
<keyword evidence="3" id="KW-0165">Cleavage on pair of basic residues</keyword>
<keyword evidence="3" id="KW-0272">Extracellular matrix</keyword>
<organism evidence="5 6">
    <name type="scientific">Ranitomeya imitator</name>
    <name type="common">mimic poison frog</name>
    <dbReference type="NCBI Taxonomy" id="111125"/>
    <lineage>
        <taxon>Eukaryota</taxon>
        <taxon>Metazoa</taxon>
        <taxon>Chordata</taxon>
        <taxon>Craniata</taxon>
        <taxon>Vertebrata</taxon>
        <taxon>Euteleostomi</taxon>
        <taxon>Amphibia</taxon>
        <taxon>Batrachia</taxon>
        <taxon>Anura</taxon>
        <taxon>Neobatrachia</taxon>
        <taxon>Hyloidea</taxon>
        <taxon>Dendrobatidae</taxon>
        <taxon>Dendrobatinae</taxon>
        <taxon>Ranitomeya</taxon>
    </lineage>
</organism>
<keyword evidence="6" id="KW-1185">Reference proteome</keyword>
<comment type="similarity">
    <text evidence="3">Belongs to the ZP domain family. ZPC subfamily.</text>
</comment>
<dbReference type="InterPro" id="IPR055355">
    <property type="entry name" value="ZP-C"/>
</dbReference>
<keyword evidence="1 3" id="KW-1015">Disulfide bond</keyword>
<name>A0ABN9LIH7_9NEOB</name>
<accession>A0ABN9LIH7</accession>
<comment type="function">
    <text evidence="3">Component of the zona pellucida, an extracellular matrix surrounding oocytes which mediates sperm binding, induction of the acrosome reaction and prevents post-fertilization polyspermy. The zona pellucida is composed of 3 to 4 glycoproteins, ZP1, ZP2, ZP3, and ZP4. ZP3 is essential for sperm binding and zona matrix formation.</text>
</comment>
<keyword evidence="3" id="KW-1003">Cell membrane</keyword>
<comment type="domain">
    <text evidence="3">The ZP domain is involved in the polymerization of the ZP proteins to form the zona pellucida.</text>
</comment>
<dbReference type="InterPro" id="IPR001507">
    <property type="entry name" value="ZP_dom"/>
</dbReference>
<reference evidence="5" key="1">
    <citation type="submission" date="2023-07" db="EMBL/GenBank/DDBJ databases">
        <authorList>
            <person name="Stuckert A."/>
        </authorList>
    </citation>
    <scope>NUCLEOTIDE SEQUENCE</scope>
</reference>
<evidence type="ECO:0000256" key="3">
    <source>
        <dbReference type="RuleBase" id="RU367066"/>
    </source>
</evidence>
<dbReference type="InterPro" id="IPR042235">
    <property type="entry name" value="ZP-C_dom"/>
</dbReference>
<comment type="caution">
    <text evidence="5">The sequence shown here is derived from an EMBL/GenBank/DDBJ whole genome shotgun (WGS) entry which is preliminary data.</text>
</comment>
<evidence type="ECO:0000259" key="4">
    <source>
        <dbReference type="PROSITE" id="PS51034"/>
    </source>
</evidence>
<comment type="subcellular location">
    <subcellularLocation>
        <location evidence="3">Zona pellucida</location>
    </subcellularLocation>
    <subcellularLocation>
        <location evidence="3">Cell membrane</location>
        <topology evidence="3">Single-pass type I membrane protein</topology>
    </subcellularLocation>
</comment>
<gene>
    <name evidence="5" type="ORF">RIMI_LOCUS9659374</name>
</gene>
<dbReference type="EMBL" id="CAUEEQ010020224">
    <property type="protein sequence ID" value="CAJ0942585.1"/>
    <property type="molecule type" value="Genomic_DNA"/>
</dbReference>
<sequence length="380" mass="41438">MVVMVNRDFYGNGKLVKPSDLTLGSCRPGQQTTDSTVVFDNSLQECGNLLQMTPDWLIYNSNLRYTPTSSRNVPIIRSNSAVVPVQCFYPRHGNVSSNAIKPTWTPFSTTVTSEERLAFSLQLMTTDFSSPSSVLVFQLGEKLYIEASLDIQNHVPMLLFVDRCVATITPDMDSRPSYDIISNNGCMMDSMEEDSSSVFVSPRPQANKLRFMVDAFRFTDSAASTIYITCTLRAADINQTPDPMNKACSYNKASSSWASVEGSSGICQCCTTRNCATAASQRTQWGSFSGRQRGIGKRDVGSHIEKHGTATLGPILVTGSKSNQVTGAGTLQASRMTAEREPLQLWVLVAIGSVSSVVVAVTLTVAGKCLLKRFSYKESV</sequence>
<evidence type="ECO:0000313" key="6">
    <source>
        <dbReference type="Proteomes" id="UP001176940"/>
    </source>
</evidence>
<protein>
    <recommendedName>
        <fullName evidence="3">Zona pellucida sperm-binding protein 3</fullName>
    </recommendedName>
</protein>